<dbReference type="InterPro" id="IPR043502">
    <property type="entry name" value="DNA/RNA_pol_sf"/>
</dbReference>
<accession>A0ABQ8RWH7</accession>
<evidence type="ECO:0000313" key="4">
    <source>
        <dbReference type="Proteomes" id="UP001148838"/>
    </source>
</evidence>
<reference evidence="3 4" key="1">
    <citation type="journal article" date="2022" name="Allergy">
        <title>Genome assembly and annotation of Periplaneta americana reveal a comprehensive cockroach allergen profile.</title>
        <authorList>
            <person name="Wang L."/>
            <person name="Xiong Q."/>
            <person name="Saelim N."/>
            <person name="Wang L."/>
            <person name="Nong W."/>
            <person name="Wan A.T."/>
            <person name="Shi M."/>
            <person name="Liu X."/>
            <person name="Cao Q."/>
            <person name="Hui J.H.L."/>
            <person name="Sookrung N."/>
            <person name="Leung T.F."/>
            <person name="Tungtrongchitr A."/>
            <person name="Tsui S.K.W."/>
        </authorList>
    </citation>
    <scope>NUCLEOTIDE SEQUENCE [LARGE SCALE GENOMIC DNA]</scope>
    <source>
        <strain evidence="3">PWHHKU_190912</strain>
    </source>
</reference>
<dbReference type="CDD" id="cd01650">
    <property type="entry name" value="RT_nLTR_like"/>
    <property type="match status" value="1"/>
</dbReference>
<name>A0ABQ8RWH7_PERAM</name>
<keyword evidence="4" id="KW-1185">Reference proteome</keyword>
<feature type="region of interest" description="Disordered" evidence="1">
    <location>
        <begin position="1"/>
        <end position="31"/>
    </location>
</feature>
<dbReference type="EMBL" id="JAJSOF020000041">
    <property type="protein sequence ID" value="KAJ4426007.1"/>
    <property type="molecule type" value="Genomic_DNA"/>
</dbReference>
<dbReference type="SUPFAM" id="SSF56672">
    <property type="entry name" value="DNA/RNA polymerases"/>
    <property type="match status" value="1"/>
</dbReference>
<dbReference type="PROSITE" id="PS50878">
    <property type="entry name" value="RT_POL"/>
    <property type="match status" value="1"/>
</dbReference>
<feature type="compositionally biased region" description="Basic and acidic residues" evidence="1">
    <location>
        <begin position="16"/>
        <end position="30"/>
    </location>
</feature>
<dbReference type="Pfam" id="PF00078">
    <property type="entry name" value="RVT_1"/>
    <property type="match status" value="1"/>
</dbReference>
<feature type="domain" description="Reverse transcriptase" evidence="2">
    <location>
        <begin position="214"/>
        <end position="492"/>
    </location>
</feature>
<dbReference type="Proteomes" id="UP001148838">
    <property type="component" value="Unassembled WGS sequence"/>
</dbReference>
<proteinExistence type="predicted"/>
<evidence type="ECO:0000256" key="1">
    <source>
        <dbReference type="SAM" id="MobiDB-lite"/>
    </source>
</evidence>
<protein>
    <recommendedName>
        <fullName evidence="2">Reverse transcriptase domain-containing protein</fullName>
    </recommendedName>
</protein>
<sequence length="624" mass="70786">MDLIKIEPEVDPLDLQPHDNRDEEEKKPLTEEGNFVYLQVDQIKTEYVDHSYDLTPDVQLEESSAAVTFPATNCKVETSSNPERATKRAREKRREKYEYQKTQFLYYNQRRKAVRSALNDQCTSCKVDINKIHHHFPSRLSTENLCECPEYSPVITESQQVVLDSTENLVITKQEVAFAVSKIAVDTAPGPDHVLVRALKDETCYEVTAMIATTMLTKYLVPVCLKQARTVLIYKGGDEMNLENWRPIKICSVVRRVIERILDFRLRALINFCESQRGFINSPGILINTSILELVLVAAKSQKKDVTLVFLDISKAFDNVGYKHLQNTLLGLGLPSKLSNLILELQRDNKTQTETRTYKTKQITIKRGVMQGSPLSPSLYNISTGHILEELSTHDLQEEHGFSVSPGLPKITSLGFADDTVIVARNEDSARVLVELAITRFNEIGLNINIDKCKCIFVTKGFIKYKSLDLISGQIIPSIVPEENIKYLGVSYHTSTVFDAVKCMEKLKNKLDILASTPLLQHHQKYSVLCSYICPTLIYQFQTTPLNKIPAKFLSDADVLIKTTLKEILQLPTDTPDNMLYADRKYMGLGLFKSSWEAFFAAYQCMSELTTIPKYPCKLLSQLV</sequence>
<organism evidence="3 4">
    <name type="scientific">Periplaneta americana</name>
    <name type="common">American cockroach</name>
    <name type="synonym">Blatta americana</name>
    <dbReference type="NCBI Taxonomy" id="6978"/>
    <lineage>
        <taxon>Eukaryota</taxon>
        <taxon>Metazoa</taxon>
        <taxon>Ecdysozoa</taxon>
        <taxon>Arthropoda</taxon>
        <taxon>Hexapoda</taxon>
        <taxon>Insecta</taxon>
        <taxon>Pterygota</taxon>
        <taxon>Neoptera</taxon>
        <taxon>Polyneoptera</taxon>
        <taxon>Dictyoptera</taxon>
        <taxon>Blattodea</taxon>
        <taxon>Blattoidea</taxon>
        <taxon>Blattidae</taxon>
        <taxon>Blattinae</taxon>
        <taxon>Periplaneta</taxon>
    </lineage>
</organism>
<dbReference type="InterPro" id="IPR000477">
    <property type="entry name" value="RT_dom"/>
</dbReference>
<gene>
    <name evidence="3" type="ORF">ANN_27634</name>
</gene>
<evidence type="ECO:0000313" key="3">
    <source>
        <dbReference type="EMBL" id="KAJ4426007.1"/>
    </source>
</evidence>
<dbReference type="PANTHER" id="PTHR19446">
    <property type="entry name" value="REVERSE TRANSCRIPTASES"/>
    <property type="match status" value="1"/>
</dbReference>
<evidence type="ECO:0000259" key="2">
    <source>
        <dbReference type="PROSITE" id="PS50878"/>
    </source>
</evidence>
<comment type="caution">
    <text evidence="3">The sequence shown here is derived from an EMBL/GenBank/DDBJ whole genome shotgun (WGS) entry which is preliminary data.</text>
</comment>